<dbReference type="Gene3D" id="2.40.30.10">
    <property type="entry name" value="Translation factors"/>
    <property type="match status" value="1"/>
</dbReference>
<protein>
    <submittedName>
        <fullName evidence="7">Aminoacetone oxidase family FAD-binding enzyme</fullName>
    </submittedName>
</protein>
<evidence type="ECO:0000256" key="2">
    <source>
        <dbReference type="ARBA" id="ARBA00022630"/>
    </source>
</evidence>
<gene>
    <name evidence="7" type="ORF">bsdtb5_18810</name>
</gene>
<dbReference type="KEGG" id="ahb:bsdtb5_18810"/>
<dbReference type="PRINTS" id="PR00411">
    <property type="entry name" value="PNDRDTASEI"/>
</dbReference>
<dbReference type="SUPFAM" id="SSF160996">
    <property type="entry name" value="HI0933 insert domain-like"/>
    <property type="match status" value="1"/>
</dbReference>
<dbReference type="InterPro" id="IPR036188">
    <property type="entry name" value="FAD/NAD-bd_sf"/>
</dbReference>
<feature type="coiled-coil region" evidence="4">
    <location>
        <begin position="103"/>
        <end position="137"/>
    </location>
</feature>
<feature type="domain" description="RsdA/BaiN/AoA(So)-like Rossmann fold-like" evidence="5">
    <location>
        <begin position="4"/>
        <end position="415"/>
    </location>
</feature>
<dbReference type="NCBIfam" id="TIGR00275">
    <property type="entry name" value="aminoacetone oxidase family FAD-binding enzyme"/>
    <property type="match status" value="1"/>
</dbReference>
<evidence type="ECO:0000313" key="7">
    <source>
        <dbReference type="EMBL" id="BCN30586.1"/>
    </source>
</evidence>
<evidence type="ECO:0000313" key="8">
    <source>
        <dbReference type="Proteomes" id="UP000595897"/>
    </source>
</evidence>
<organism evidence="7 8">
    <name type="scientific">Anaeromicropila herbilytica</name>
    <dbReference type="NCBI Taxonomy" id="2785025"/>
    <lineage>
        <taxon>Bacteria</taxon>
        <taxon>Bacillati</taxon>
        <taxon>Bacillota</taxon>
        <taxon>Clostridia</taxon>
        <taxon>Lachnospirales</taxon>
        <taxon>Lachnospiraceae</taxon>
        <taxon>Anaeromicropila</taxon>
    </lineage>
</organism>
<sequence length="422" mass="46708">MKTDVIIVGGGASGLVAAIVSARCGKNVTIIEQKDRVGKKILATGNGKCNYTNSLQTEDCYRGEDSSYAFKVLSFFGVSETVTFFKELGIYPKIKNGYYYPNSEQASSVLDVLRIELERLKVNVVTEEEVIKVEQNNSIGNSKKTANNCKDLDFIVTTSSKKYYAKSLIMATGGCASPELGSNGSGYDLLKKFSHKVIKPVPALVQLKAKGNYFKTLAGVRNESSISLYIEDQFIRKEYGELQLTNYGVSGIPIFQLSRYAARAIDERKSVHLTIDFLPQLSENELYQNILERTELERHKTIEELLLGLLNKKLSYVIIKEAMLDPIASVNVLNKKSIQQLVKRMKEFMVEITEPNSFSNAQVTAGGISTKDIDPKTMESKLVKNLYIVGELIDIDGICGGYNLQWAWTTGYLAGLAVGGSK</sequence>
<dbReference type="PANTHER" id="PTHR42887:SF2">
    <property type="entry name" value="OS12G0638800 PROTEIN"/>
    <property type="match status" value="1"/>
</dbReference>
<keyword evidence="3" id="KW-0274">FAD</keyword>
<dbReference type="PRINTS" id="PR00368">
    <property type="entry name" value="FADPNR"/>
</dbReference>
<dbReference type="Pfam" id="PF22780">
    <property type="entry name" value="HI0933_like_1st"/>
    <property type="match status" value="1"/>
</dbReference>
<evidence type="ECO:0000259" key="5">
    <source>
        <dbReference type="Pfam" id="PF03486"/>
    </source>
</evidence>
<dbReference type="PANTHER" id="PTHR42887">
    <property type="entry name" value="OS12G0638800 PROTEIN"/>
    <property type="match status" value="1"/>
</dbReference>
<dbReference type="Pfam" id="PF03486">
    <property type="entry name" value="HI0933_like"/>
    <property type="match status" value="1"/>
</dbReference>
<accession>A0A7R7EL36</accession>
<name>A0A7R7EL36_9FIRM</name>
<dbReference type="Gene3D" id="3.50.50.60">
    <property type="entry name" value="FAD/NAD(P)-binding domain"/>
    <property type="match status" value="1"/>
</dbReference>
<dbReference type="Gene3D" id="1.10.8.260">
    <property type="entry name" value="HI0933 insert domain-like"/>
    <property type="match status" value="1"/>
</dbReference>
<feature type="domain" description="RsdA/BaiN/AoA(So)-like insert" evidence="6">
    <location>
        <begin position="201"/>
        <end position="363"/>
    </location>
</feature>
<dbReference type="InterPro" id="IPR057661">
    <property type="entry name" value="RsdA/BaiN/AoA(So)_Rossmann"/>
</dbReference>
<evidence type="ECO:0000256" key="1">
    <source>
        <dbReference type="ARBA" id="ARBA00001974"/>
    </source>
</evidence>
<evidence type="ECO:0000259" key="6">
    <source>
        <dbReference type="Pfam" id="PF22780"/>
    </source>
</evidence>
<dbReference type="EMBL" id="AP024169">
    <property type="protein sequence ID" value="BCN30586.1"/>
    <property type="molecule type" value="Genomic_DNA"/>
</dbReference>
<keyword evidence="8" id="KW-1185">Reference proteome</keyword>
<dbReference type="SUPFAM" id="SSF51905">
    <property type="entry name" value="FAD/NAD(P)-binding domain"/>
    <property type="match status" value="1"/>
</dbReference>
<comment type="cofactor">
    <cofactor evidence="1">
        <name>FAD</name>
        <dbReference type="ChEBI" id="CHEBI:57692"/>
    </cofactor>
</comment>
<evidence type="ECO:0000256" key="4">
    <source>
        <dbReference type="SAM" id="Coils"/>
    </source>
</evidence>
<keyword evidence="4" id="KW-0175">Coiled coil</keyword>
<keyword evidence="2" id="KW-0285">Flavoprotein</keyword>
<dbReference type="RefSeq" id="WP_271715796.1">
    <property type="nucleotide sequence ID" value="NZ_AP024169.1"/>
</dbReference>
<dbReference type="InterPro" id="IPR004792">
    <property type="entry name" value="BaiN-like"/>
</dbReference>
<proteinExistence type="predicted"/>
<evidence type="ECO:0000256" key="3">
    <source>
        <dbReference type="ARBA" id="ARBA00022827"/>
    </source>
</evidence>
<dbReference type="AlphaFoldDB" id="A0A7R7EL36"/>
<dbReference type="InterPro" id="IPR055178">
    <property type="entry name" value="RsdA/BaiN/AoA(So)-like_dom"/>
</dbReference>
<reference evidence="7 8" key="1">
    <citation type="submission" date="2020-11" db="EMBL/GenBank/DDBJ databases">
        <title>Draft genome sequencing of a Lachnospiraceae strain isolated from anoxic soil subjected to BSD treatment.</title>
        <authorList>
            <person name="Uek A."/>
            <person name="Tonouchi A."/>
        </authorList>
    </citation>
    <scope>NUCLEOTIDE SEQUENCE [LARGE SCALE GENOMIC DNA]</scope>
    <source>
        <strain evidence="7 8">TB5</strain>
    </source>
</reference>
<dbReference type="InterPro" id="IPR023166">
    <property type="entry name" value="BaiN-like_dom_sf"/>
</dbReference>
<dbReference type="Proteomes" id="UP000595897">
    <property type="component" value="Chromosome"/>
</dbReference>